<organism evidence="7 8">
    <name type="scientific">Ceratodon purpureus</name>
    <name type="common">Fire moss</name>
    <name type="synonym">Dicranum purpureum</name>
    <dbReference type="NCBI Taxonomy" id="3225"/>
    <lineage>
        <taxon>Eukaryota</taxon>
        <taxon>Viridiplantae</taxon>
        <taxon>Streptophyta</taxon>
        <taxon>Embryophyta</taxon>
        <taxon>Bryophyta</taxon>
        <taxon>Bryophytina</taxon>
        <taxon>Bryopsida</taxon>
        <taxon>Dicranidae</taxon>
        <taxon>Pseudoditrichales</taxon>
        <taxon>Ditrichaceae</taxon>
        <taxon>Ceratodon</taxon>
    </lineage>
</organism>
<keyword evidence="4" id="KW-0496">Mitochondrion</keyword>
<evidence type="ECO:0000256" key="3">
    <source>
        <dbReference type="ARBA" id="ARBA00022946"/>
    </source>
</evidence>
<dbReference type="GO" id="GO:0005743">
    <property type="term" value="C:mitochondrial inner membrane"/>
    <property type="evidence" value="ECO:0007669"/>
    <property type="project" value="UniProtKB-SubCell"/>
</dbReference>
<dbReference type="EMBL" id="CM026425">
    <property type="protein sequence ID" value="KAG0577785.1"/>
    <property type="molecule type" value="Genomic_DNA"/>
</dbReference>
<dbReference type="OrthoDB" id="5947505at2759"/>
<dbReference type="AlphaFoldDB" id="A0A8T0I4C5"/>
<accession>A0A8T0I4C5</accession>
<evidence type="ECO:0000256" key="2">
    <source>
        <dbReference type="ARBA" id="ARBA00022792"/>
    </source>
</evidence>
<dbReference type="Gene3D" id="4.10.95.10">
    <property type="entry name" value="Cytochrome c oxidase, subunit VIa"/>
    <property type="match status" value="1"/>
</dbReference>
<dbReference type="GO" id="GO:0006123">
    <property type="term" value="P:mitochondrial electron transport, cytochrome c to oxygen"/>
    <property type="evidence" value="ECO:0007669"/>
    <property type="project" value="TreeGrafter"/>
</dbReference>
<evidence type="ECO:0000313" key="7">
    <source>
        <dbReference type="EMBL" id="KAG0577785.1"/>
    </source>
</evidence>
<dbReference type="FunFam" id="4.10.95.10:FF:000002">
    <property type="entry name" value="Cytochrome c oxidase subunit Via"/>
    <property type="match status" value="1"/>
</dbReference>
<protein>
    <submittedName>
        <fullName evidence="7">Uncharacterized protein</fullName>
    </submittedName>
</protein>
<proteinExistence type="inferred from homology"/>
<dbReference type="SUPFAM" id="SSF81411">
    <property type="entry name" value="Mitochondrial cytochrome c oxidase subunit VIa"/>
    <property type="match status" value="1"/>
</dbReference>
<dbReference type="InterPro" id="IPR036418">
    <property type="entry name" value="Cyt_c_oxidase_su6a_sf"/>
</dbReference>
<dbReference type="PANTHER" id="PTHR11504">
    <property type="entry name" value="CYTOCHROME C OXIDASE POLYPEPTIDE VIA"/>
    <property type="match status" value="1"/>
</dbReference>
<comment type="similarity">
    <text evidence="6">Belongs to the cytochrome c oxidase subunit 6A family.</text>
</comment>
<dbReference type="PANTHER" id="PTHR11504:SF0">
    <property type="entry name" value="CYTOCHROME C OXIDASE SUBUNIT"/>
    <property type="match status" value="1"/>
</dbReference>
<evidence type="ECO:0000313" key="8">
    <source>
        <dbReference type="Proteomes" id="UP000822688"/>
    </source>
</evidence>
<dbReference type="InterPro" id="IPR001349">
    <property type="entry name" value="Cyt_c_oxidase_su6a"/>
</dbReference>
<evidence type="ECO:0000256" key="6">
    <source>
        <dbReference type="RuleBase" id="RU004396"/>
    </source>
</evidence>
<keyword evidence="2" id="KW-0999">Mitochondrion inner membrane</keyword>
<comment type="subcellular location">
    <subcellularLocation>
        <location evidence="1">Mitochondrion inner membrane</location>
    </subcellularLocation>
</comment>
<evidence type="ECO:0000256" key="4">
    <source>
        <dbReference type="ARBA" id="ARBA00023128"/>
    </source>
</evidence>
<dbReference type="GO" id="GO:0030234">
    <property type="term" value="F:enzyme regulator activity"/>
    <property type="evidence" value="ECO:0007669"/>
    <property type="project" value="TreeGrafter"/>
</dbReference>
<dbReference type="Proteomes" id="UP000822688">
    <property type="component" value="Chromosome 5"/>
</dbReference>
<comment type="caution">
    <text evidence="7">The sequence shown here is derived from an EMBL/GenBank/DDBJ whole genome shotgun (WGS) entry which is preliminary data.</text>
</comment>
<sequence>MANALRQRLGALLSRPPAPASLHTTGAAVTKRFFASKAHAHDDAEETAKWRSITIAAYVLCIGMGAYILTHEEHGQIERTEYSYLHIRNKEFPWGPDGLFEYKHEDHEEH</sequence>
<keyword evidence="3" id="KW-0809">Transit peptide</keyword>
<dbReference type="Pfam" id="PF02046">
    <property type="entry name" value="COX6A"/>
    <property type="match status" value="1"/>
</dbReference>
<evidence type="ECO:0000256" key="5">
    <source>
        <dbReference type="ARBA" id="ARBA00023136"/>
    </source>
</evidence>
<keyword evidence="8" id="KW-1185">Reference proteome</keyword>
<gene>
    <name evidence="7" type="ORF">KC19_5G181700</name>
</gene>
<keyword evidence="5" id="KW-0472">Membrane</keyword>
<reference evidence="7" key="1">
    <citation type="submission" date="2020-06" db="EMBL/GenBank/DDBJ databases">
        <title>WGS assembly of Ceratodon purpureus strain R40.</title>
        <authorList>
            <person name="Carey S.B."/>
            <person name="Jenkins J."/>
            <person name="Shu S."/>
            <person name="Lovell J.T."/>
            <person name="Sreedasyam A."/>
            <person name="Maumus F."/>
            <person name="Tiley G.P."/>
            <person name="Fernandez-Pozo N."/>
            <person name="Barry K."/>
            <person name="Chen C."/>
            <person name="Wang M."/>
            <person name="Lipzen A."/>
            <person name="Daum C."/>
            <person name="Saski C.A."/>
            <person name="Payton A.C."/>
            <person name="Mcbreen J.C."/>
            <person name="Conrad R.E."/>
            <person name="Kollar L.M."/>
            <person name="Olsson S."/>
            <person name="Huttunen S."/>
            <person name="Landis J.B."/>
            <person name="Wickett N.J."/>
            <person name="Johnson M.G."/>
            <person name="Rensing S.A."/>
            <person name="Grimwood J."/>
            <person name="Schmutz J."/>
            <person name="Mcdaniel S.F."/>
        </authorList>
    </citation>
    <scope>NUCLEOTIDE SEQUENCE</scope>
    <source>
        <strain evidence="7">R40</strain>
    </source>
</reference>
<evidence type="ECO:0000256" key="1">
    <source>
        <dbReference type="ARBA" id="ARBA00004273"/>
    </source>
</evidence>
<name>A0A8T0I4C5_CERPU</name>